<evidence type="ECO:0000313" key="4">
    <source>
        <dbReference type="Proteomes" id="UP000553888"/>
    </source>
</evidence>
<dbReference type="EMBL" id="JACBZY010000001">
    <property type="protein sequence ID" value="NYG97622.1"/>
    <property type="molecule type" value="Genomic_DNA"/>
</dbReference>
<keyword evidence="4" id="KW-1185">Reference proteome</keyword>
<reference evidence="3 4" key="1">
    <citation type="submission" date="2020-07" db="EMBL/GenBank/DDBJ databases">
        <title>Sequencing the genomes of 1000 actinobacteria strains.</title>
        <authorList>
            <person name="Klenk H.-P."/>
        </authorList>
    </citation>
    <scope>NUCLEOTIDE SEQUENCE [LARGE SCALE GENOMIC DNA]</scope>
    <source>
        <strain evidence="3 4">DSM 23141</strain>
    </source>
</reference>
<dbReference type="RefSeq" id="WP_179564420.1">
    <property type="nucleotide sequence ID" value="NZ_JACBZY010000001.1"/>
</dbReference>
<sequence>MSTLVTGGRSWISSLVFIAVMVAFWIGGRALARKLDRGETDDRGERDYPEGSGSAMGAAPAIVPAAPPTAVRAAAPPLSAYQRPAAPPAAAVAPIPEMTSSPWAKHPRPTQD</sequence>
<keyword evidence="2" id="KW-0472">Membrane</keyword>
<feature type="transmembrane region" description="Helical" evidence="2">
    <location>
        <begin position="12"/>
        <end position="32"/>
    </location>
</feature>
<keyword evidence="2" id="KW-1133">Transmembrane helix</keyword>
<dbReference type="Proteomes" id="UP000553888">
    <property type="component" value="Unassembled WGS sequence"/>
</dbReference>
<evidence type="ECO:0000256" key="2">
    <source>
        <dbReference type="SAM" id="Phobius"/>
    </source>
</evidence>
<feature type="region of interest" description="Disordered" evidence="1">
    <location>
        <begin position="81"/>
        <end position="112"/>
    </location>
</feature>
<organism evidence="3 4">
    <name type="scientific">Schumannella luteola</name>
    <dbReference type="NCBI Taxonomy" id="472059"/>
    <lineage>
        <taxon>Bacteria</taxon>
        <taxon>Bacillati</taxon>
        <taxon>Actinomycetota</taxon>
        <taxon>Actinomycetes</taxon>
        <taxon>Micrococcales</taxon>
        <taxon>Microbacteriaceae</taxon>
        <taxon>Schumannella</taxon>
    </lineage>
</organism>
<proteinExistence type="predicted"/>
<dbReference type="AlphaFoldDB" id="A0A852Y6Y2"/>
<keyword evidence="2" id="KW-0812">Transmembrane</keyword>
<protein>
    <submittedName>
        <fullName evidence="3">Uncharacterized protein</fullName>
    </submittedName>
</protein>
<feature type="region of interest" description="Disordered" evidence="1">
    <location>
        <begin position="34"/>
        <end position="61"/>
    </location>
</feature>
<comment type="caution">
    <text evidence="3">The sequence shown here is derived from an EMBL/GenBank/DDBJ whole genome shotgun (WGS) entry which is preliminary data.</text>
</comment>
<gene>
    <name evidence="3" type="ORF">BJ979_000248</name>
</gene>
<evidence type="ECO:0000256" key="1">
    <source>
        <dbReference type="SAM" id="MobiDB-lite"/>
    </source>
</evidence>
<evidence type="ECO:0000313" key="3">
    <source>
        <dbReference type="EMBL" id="NYG97622.1"/>
    </source>
</evidence>
<feature type="compositionally biased region" description="Basic and acidic residues" evidence="1">
    <location>
        <begin position="34"/>
        <end position="49"/>
    </location>
</feature>
<accession>A0A852Y6Y2</accession>
<name>A0A852Y6Y2_9MICO</name>